<evidence type="ECO:0000256" key="6">
    <source>
        <dbReference type="ARBA" id="ARBA00023136"/>
    </source>
</evidence>
<evidence type="ECO:0000256" key="5">
    <source>
        <dbReference type="ARBA" id="ARBA00022989"/>
    </source>
</evidence>
<keyword evidence="10" id="KW-1185">Reference proteome</keyword>
<accession>A0ABT2GND3</accession>
<proteinExistence type="inferred from homology"/>
<comment type="similarity">
    <text evidence="7">Belongs to the binding-protein-dependent transport system permease family.</text>
</comment>
<evidence type="ECO:0000259" key="8">
    <source>
        <dbReference type="PROSITE" id="PS50928"/>
    </source>
</evidence>
<reference evidence="9" key="1">
    <citation type="submission" date="2022-08" db="EMBL/GenBank/DDBJ databases">
        <authorList>
            <person name="Deng Y."/>
            <person name="Han X.-F."/>
            <person name="Zhang Y.-Q."/>
        </authorList>
    </citation>
    <scope>NUCLEOTIDE SEQUENCE</scope>
    <source>
        <strain evidence="9">CPCC 205763</strain>
    </source>
</reference>
<name>A0ABT2GND3_9MICO</name>
<evidence type="ECO:0000256" key="7">
    <source>
        <dbReference type="RuleBase" id="RU363032"/>
    </source>
</evidence>
<dbReference type="EMBL" id="JANLCM010000001">
    <property type="protein sequence ID" value="MCS5717729.1"/>
    <property type="molecule type" value="Genomic_DNA"/>
</dbReference>
<gene>
    <name evidence="9" type="ORF">N1027_06225</name>
</gene>
<keyword evidence="3" id="KW-1003">Cell membrane</keyword>
<dbReference type="InterPro" id="IPR000515">
    <property type="entry name" value="MetI-like"/>
</dbReference>
<comment type="subcellular location">
    <subcellularLocation>
        <location evidence="1 7">Cell membrane</location>
        <topology evidence="1 7">Multi-pass membrane protein</topology>
    </subcellularLocation>
</comment>
<dbReference type="PANTHER" id="PTHR43386:SF25">
    <property type="entry name" value="PEPTIDE ABC TRANSPORTER PERMEASE PROTEIN"/>
    <property type="match status" value="1"/>
</dbReference>
<dbReference type="RefSeq" id="WP_259506223.1">
    <property type="nucleotide sequence ID" value="NZ_JANLCM010000001.1"/>
</dbReference>
<comment type="caution">
    <text evidence="9">The sequence shown here is derived from an EMBL/GenBank/DDBJ whole genome shotgun (WGS) entry which is preliminary data.</text>
</comment>
<dbReference type="CDD" id="cd06261">
    <property type="entry name" value="TM_PBP2"/>
    <property type="match status" value="1"/>
</dbReference>
<dbReference type="InterPro" id="IPR050366">
    <property type="entry name" value="BP-dependent_transpt_permease"/>
</dbReference>
<dbReference type="Pfam" id="PF00528">
    <property type="entry name" value="BPD_transp_1"/>
    <property type="match status" value="1"/>
</dbReference>
<evidence type="ECO:0000256" key="4">
    <source>
        <dbReference type="ARBA" id="ARBA00022692"/>
    </source>
</evidence>
<dbReference type="PROSITE" id="PS50928">
    <property type="entry name" value="ABC_TM1"/>
    <property type="match status" value="1"/>
</dbReference>
<feature type="transmembrane region" description="Helical" evidence="7">
    <location>
        <begin position="35"/>
        <end position="58"/>
    </location>
</feature>
<dbReference type="PANTHER" id="PTHR43386">
    <property type="entry name" value="OLIGOPEPTIDE TRANSPORT SYSTEM PERMEASE PROTEIN APPC"/>
    <property type="match status" value="1"/>
</dbReference>
<organism evidence="9 10">
    <name type="scientific">Herbiconiux aconitum</name>
    <dbReference type="NCBI Taxonomy" id="2970913"/>
    <lineage>
        <taxon>Bacteria</taxon>
        <taxon>Bacillati</taxon>
        <taxon>Actinomycetota</taxon>
        <taxon>Actinomycetes</taxon>
        <taxon>Micrococcales</taxon>
        <taxon>Microbacteriaceae</taxon>
        <taxon>Herbiconiux</taxon>
    </lineage>
</organism>
<keyword evidence="6 7" id="KW-0472">Membrane</keyword>
<evidence type="ECO:0000313" key="9">
    <source>
        <dbReference type="EMBL" id="MCS5717729.1"/>
    </source>
</evidence>
<feature type="transmembrane region" description="Helical" evidence="7">
    <location>
        <begin position="134"/>
        <end position="153"/>
    </location>
</feature>
<feature type="transmembrane region" description="Helical" evidence="7">
    <location>
        <begin position="261"/>
        <end position="283"/>
    </location>
</feature>
<feature type="transmembrane region" description="Helical" evidence="7">
    <location>
        <begin position="159"/>
        <end position="176"/>
    </location>
</feature>
<sequence length="292" mass="30608">MSALNPGVALTPGLARSDRRVTAARTLRTLVRRPTFVASCVVLLFWLAAPLIVLITGLDPDAAAGVPNQPPSPQHWLGVDNLGRDELTRVLAGASSTLLVAPAATALATVLGTALGLLAGYYRGFADDLLMRSFDLLNALPGIVAVLLVAIAFGESPATLIVAIGLFFTPLIARTVRSAVLVEMGKQYVEAAITQGESTRRVLFAELLPNVAPALIVEATIRLGYAVFVAAGLSFLGVGAQPPSSDWGLAVAENRIFLQTAWWSAAFPALAIISLVVAVNLIADNLREVLDP</sequence>
<keyword evidence="5 7" id="KW-1133">Transmembrane helix</keyword>
<evidence type="ECO:0000256" key="3">
    <source>
        <dbReference type="ARBA" id="ARBA00022475"/>
    </source>
</evidence>
<evidence type="ECO:0000313" key="10">
    <source>
        <dbReference type="Proteomes" id="UP001165584"/>
    </source>
</evidence>
<evidence type="ECO:0000256" key="1">
    <source>
        <dbReference type="ARBA" id="ARBA00004651"/>
    </source>
</evidence>
<dbReference type="Gene3D" id="1.10.3720.10">
    <property type="entry name" value="MetI-like"/>
    <property type="match status" value="1"/>
</dbReference>
<dbReference type="Proteomes" id="UP001165584">
    <property type="component" value="Unassembled WGS sequence"/>
</dbReference>
<dbReference type="InterPro" id="IPR035906">
    <property type="entry name" value="MetI-like_sf"/>
</dbReference>
<evidence type="ECO:0000256" key="2">
    <source>
        <dbReference type="ARBA" id="ARBA00022448"/>
    </source>
</evidence>
<dbReference type="SUPFAM" id="SSF161098">
    <property type="entry name" value="MetI-like"/>
    <property type="match status" value="1"/>
</dbReference>
<feature type="domain" description="ABC transmembrane type-1" evidence="8">
    <location>
        <begin position="94"/>
        <end position="283"/>
    </location>
</feature>
<feature type="transmembrane region" description="Helical" evidence="7">
    <location>
        <begin position="223"/>
        <end position="241"/>
    </location>
</feature>
<keyword evidence="4 7" id="KW-0812">Transmembrane</keyword>
<feature type="transmembrane region" description="Helical" evidence="7">
    <location>
        <begin position="99"/>
        <end position="122"/>
    </location>
</feature>
<protein>
    <submittedName>
        <fullName evidence="9">ABC transporter permease</fullName>
    </submittedName>
</protein>
<keyword evidence="2 7" id="KW-0813">Transport</keyword>